<keyword evidence="3" id="KW-0132">Cell division</keyword>
<proteinExistence type="predicted"/>
<reference evidence="3 4" key="1">
    <citation type="submission" date="2023-07" db="EMBL/GenBank/DDBJ databases">
        <title>Genomic Encyclopedia of Type Strains, Phase IV (KMG-IV): sequencing the most valuable type-strain genomes for metagenomic binning, comparative biology and taxonomic classification.</title>
        <authorList>
            <person name="Goeker M."/>
        </authorList>
    </citation>
    <scope>NUCLEOTIDE SEQUENCE [LARGE SCALE GENOMIC DNA]</scope>
    <source>
        <strain evidence="3 4">DSM 5896</strain>
    </source>
</reference>
<keyword evidence="1" id="KW-0547">Nucleotide-binding</keyword>
<protein>
    <submittedName>
        <fullName evidence="3">Cell division protein ZapE</fullName>
    </submittedName>
</protein>
<dbReference type="NCBIfam" id="NF040713">
    <property type="entry name" value="ZapE"/>
    <property type="match status" value="1"/>
</dbReference>
<accession>A0ABU0FPQ3</accession>
<organism evidence="3 4">
    <name type="scientific">Labrys monachus</name>
    <dbReference type="NCBI Taxonomy" id="217067"/>
    <lineage>
        <taxon>Bacteria</taxon>
        <taxon>Pseudomonadati</taxon>
        <taxon>Pseudomonadota</taxon>
        <taxon>Alphaproteobacteria</taxon>
        <taxon>Hyphomicrobiales</taxon>
        <taxon>Xanthobacteraceae</taxon>
        <taxon>Labrys</taxon>
    </lineage>
</organism>
<evidence type="ECO:0000256" key="1">
    <source>
        <dbReference type="ARBA" id="ARBA00022741"/>
    </source>
</evidence>
<dbReference type="InterPro" id="IPR027417">
    <property type="entry name" value="P-loop_NTPase"/>
</dbReference>
<keyword evidence="2" id="KW-0067">ATP-binding</keyword>
<dbReference type="Pfam" id="PF03969">
    <property type="entry name" value="AFG1_ATPase"/>
    <property type="match status" value="1"/>
</dbReference>
<evidence type="ECO:0000256" key="2">
    <source>
        <dbReference type="ARBA" id="ARBA00022840"/>
    </source>
</evidence>
<dbReference type="Gene3D" id="3.40.50.300">
    <property type="entry name" value="P-loop containing nucleotide triphosphate hydrolases"/>
    <property type="match status" value="1"/>
</dbReference>
<keyword evidence="4" id="KW-1185">Reference proteome</keyword>
<name>A0ABU0FPQ3_9HYPH</name>
<dbReference type="PANTHER" id="PTHR12169:SF6">
    <property type="entry name" value="AFG1-LIKE ATPASE"/>
    <property type="match status" value="1"/>
</dbReference>
<comment type="caution">
    <text evidence="3">The sequence shown here is derived from an EMBL/GenBank/DDBJ whole genome shotgun (WGS) entry which is preliminary data.</text>
</comment>
<dbReference type="RefSeq" id="WP_307435823.1">
    <property type="nucleotide sequence ID" value="NZ_JAUSVK010000001.1"/>
</dbReference>
<dbReference type="SUPFAM" id="SSF52540">
    <property type="entry name" value="P-loop containing nucleoside triphosphate hydrolases"/>
    <property type="match status" value="1"/>
</dbReference>
<sequence>MHAPVSPSLHERYLALAATGALERDTAQETVLARLQMLLDRLGEAPSASKPGALARLFGRAKPKAPPKGLYIWGDVGRGKTMLMDLFGASVPERISRRRVHFNAFMNDVHERIFRYRNEVKAGRRKGDDPIGPVAAALAAEARLLCFDEFSVTDIADAMILGRLFGHLFGLGVIVVATSNVVPARLYEGGLNRALFLPFIELLEQHMDVVKLEARTDYRLEKLSGGETYLLGTGPDVRAHMDAIFLRLTGLREGARQVLAVKGRELVVPQAAMGLARFSFAELCEQPRGPADYLALAAHFHTLMIDDVPVLKQAQRDAAKRFILLIDSLYDRGVKLVMSAEAEPAGLYPYEEGREAFEFHRTVSRLIEMRSEAYLAQPHQAPPSRKSPLVDT</sequence>
<evidence type="ECO:0000313" key="3">
    <source>
        <dbReference type="EMBL" id="MDQ0396089.1"/>
    </source>
</evidence>
<evidence type="ECO:0000313" key="4">
    <source>
        <dbReference type="Proteomes" id="UP001237448"/>
    </source>
</evidence>
<dbReference type="GO" id="GO:0051301">
    <property type="term" value="P:cell division"/>
    <property type="evidence" value="ECO:0007669"/>
    <property type="project" value="UniProtKB-KW"/>
</dbReference>
<gene>
    <name evidence="3" type="ORF">J3R73_005881</name>
</gene>
<keyword evidence="3" id="KW-0131">Cell cycle</keyword>
<dbReference type="PANTHER" id="PTHR12169">
    <property type="entry name" value="ATPASE N2B"/>
    <property type="match status" value="1"/>
</dbReference>
<dbReference type="EMBL" id="JAUSVK010000001">
    <property type="protein sequence ID" value="MDQ0396089.1"/>
    <property type="molecule type" value="Genomic_DNA"/>
</dbReference>
<dbReference type="Proteomes" id="UP001237448">
    <property type="component" value="Unassembled WGS sequence"/>
</dbReference>
<dbReference type="InterPro" id="IPR005654">
    <property type="entry name" value="ATPase_AFG1-like"/>
</dbReference>